<sequence>MAMSKLIGVFVITLLICSFFQAATTANVRTYRTMLKEILKEKSREIAPSPTYRVPAEILKEKPHENVPSLTYREPANPYTRGCSMITRCRATTANVRTYRTMLKEILKEKSREIAPSPTYRVPAEILKEKPHENVPSLTYREPANPYTRGCSMITRCRGGPPRS</sequence>
<reference evidence="9" key="1">
    <citation type="submission" date="2022-12" db="EMBL/GenBank/DDBJ databases">
        <title>Draft genome assemblies for two species of Escallonia (Escalloniales).</title>
        <authorList>
            <person name="Chanderbali A."/>
            <person name="Dervinis C."/>
            <person name="Anghel I."/>
            <person name="Soltis D."/>
            <person name="Soltis P."/>
            <person name="Zapata F."/>
        </authorList>
    </citation>
    <scope>NUCLEOTIDE SEQUENCE</scope>
    <source>
        <strain evidence="9">UCBG64.0493</strain>
        <tissue evidence="9">Leaf</tissue>
    </source>
</reference>
<dbReference type="Pfam" id="PF05498">
    <property type="entry name" value="RALF"/>
    <property type="match status" value="2"/>
</dbReference>
<dbReference type="GO" id="GO:0005576">
    <property type="term" value="C:extracellular region"/>
    <property type="evidence" value="ECO:0007669"/>
    <property type="project" value="UniProtKB-SubCell"/>
</dbReference>
<feature type="chain" id="PRO_5041672911" evidence="8">
    <location>
        <begin position="26"/>
        <end position="164"/>
    </location>
</feature>
<evidence type="ECO:0000256" key="3">
    <source>
        <dbReference type="ARBA" id="ARBA00022525"/>
    </source>
</evidence>
<evidence type="ECO:0000256" key="7">
    <source>
        <dbReference type="ARBA" id="ARBA00037228"/>
    </source>
</evidence>
<dbReference type="PANTHER" id="PTHR34270">
    <property type="entry name" value="PROTEIN RALF-LIKE 15-RELATED"/>
    <property type="match status" value="1"/>
</dbReference>
<comment type="subcellular location">
    <subcellularLocation>
        <location evidence="1">Secreted</location>
    </subcellularLocation>
</comment>
<protein>
    <submittedName>
        <fullName evidence="9">Uncharacterized protein</fullName>
    </submittedName>
</protein>
<keyword evidence="4" id="KW-0372">Hormone</keyword>
<comment type="similarity">
    <text evidence="2">Belongs to the plant rapid alkalinization factor (RALF) family.</text>
</comment>
<dbReference type="InterPro" id="IPR008801">
    <property type="entry name" value="RALF"/>
</dbReference>
<keyword evidence="10" id="KW-1185">Reference proteome</keyword>
<keyword evidence="5 8" id="KW-0732">Signal</keyword>
<evidence type="ECO:0000313" key="10">
    <source>
        <dbReference type="Proteomes" id="UP001188597"/>
    </source>
</evidence>
<evidence type="ECO:0000256" key="2">
    <source>
        <dbReference type="ARBA" id="ARBA00009178"/>
    </source>
</evidence>
<evidence type="ECO:0000256" key="8">
    <source>
        <dbReference type="SAM" id="SignalP"/>
    </source>
</evidence>
<keyword evidence="6" id="KW-1015">Disulfide bond</keyword>
<keyword evidence="3" id="KW-0964">Secreted</keyword>
<evidence type="ECO:0000256" key="6">
    <source>
        <dbReference type="ARBA" id="ARBA00023157"/>
    </source>
</evidence>
<dbReference type="PANTHER" id="PTHR34270:SF3">
    <property type="entry name" value="PROTEIN RALF-LIKE 16-RELATED"/>
    <property type="match status" value="1"/>
</dbReference>
<comment type="caution">
    <text evidence="9">The sequence shown here is derived from an EMBL/GenBank/DDBJ whole genome shotgun (WGS) entry which is preliminary data.</text>
</comment>
<evidence type="ECO:0000256" key="4">
    <source>
        <dbReference type="ARBA" id="ARBA00022702"/>
    </source>
</evidence>
<organism evidence="9 10">
    <name type="scientific">Escallonia herrerae</name>
    <dbReference type="NCBI Taxonomy" id="1293975"/>
    <lineage>
        <taxon>Eukaryota</taxon>
        <taxon>Viridiplantae</taxon>
        <taxon>Streptophyta</taxon>
        <taxon>Embryophyta</taxon>
        <taxon>Tracheophyta</taxon>
        <taxon>Spermatophyta</taxon>
        <taxon>Magnoliopsida</taxon>
        <taxon>eudicotyledons</taxon>
        <taxon>Gunneridae</taxon>
        <taxon>Pentapetalae</taxon>
        <taxon>asterids</taxon>
        <taxon>campanulids</taxon>
        <taxon>Escalloniales</taxon>
        <taxon>Escalloniaceae</taxon>
        <taxon>Escallonia</taxon>
    </lineage>
</organism>
<dbReference type="EMBL" id="JAVXUP010004285">
    <property type="protein sequence ID" value="KAK2997289.1"/>
    <property type="molecule type" value="Genomic_DNA"/>
</dbReference>
<dbReference type="GO" id="GO:0005179">
    <property type="term" value="F:hormone activity"/>
    <property type="evidence" value="ECO:0007669"/>
    <property type="project" value="UniProtKB-KW"/>
</dbReference>
<gene>
    <name evidence="9" type="ORF">RJ639_026592</name>
</gene>
<accession>A0AA88UTN9</accession>
<dbReference type="AlphaFoldDB" id="A0AA88UTN9"/>
<comment type="function">
    <text evidence="7">Cell signaling peptide that may regulate plant stress, growth, and development. Mediates a rapid alkalinization of extracellular space by mediating a transient increase in the cytoplasmic Ca(2+) concentration leading to a calcium-dependent signaling events through a cell surface receptor and a concomitant activation of some intracellular mitogen-activated protein kinases.</text>
</comment>
<evidence type="ECO:0000256" key="1">
    <source>
        <dbReference type="ARBA" id="ARBA00004613"/>
    </source>
</evidence>
<name>A0AA88UTN9_9ASTE</name>
<evidence type="ECO:0000313" key="9">
    <source>
        <dbReference type="EMBL" id="KAK2997289.1"/>
    </source>
</evidence>
<proteinExistence type="inferred from homology"/>
<evidence type="ECO:0000256" key="5">
    <source>
        <dbReference type="ARBA" id="ARBA00022729"/>
    </source>
</evidence>
<dbReference type="Proteomes" id="UP001188597">
    <property type="component" value="Unassembled WGS sequence"/>
</dbReference>
<feature type="signal peptide" evidence="8">
    <location>
        <begin position="1"/>
        <end position="25"/>
    </location>
</feature>